<dbReference type="GO" id="GO:0005615">
    <property type="term" value="C:extracellular space"/>
    <property type="evidence" value="ECO:0007669"/>
    <property type="project" value="UniProtKB-ARBA"/>
</dbReference>
<dbReference type="PRINTS" id="PR00970">
    <property type="entry name" value="RIBTRNSFRASE"/>
</dbReference>
<evidence type="ECO:0000256" key="4">
    <source>
        <dbReference type="ARBA" id="ARBA00022695"/>
    </source>
</evidence>
<sequence length="230" mass="26322">LDMAPNSFDDQYLKCPGMWMRLPMLNRFEFALNSLYARVWAMADAKKEPEPLGSLQRREEAVALRAYTMADTGLYREFNDAVRKGGRSLENYLEKFDYKVMHFLLTEALGDLRKNKSHLKCLDVYRGTRDRFTAKPGEIIRFGQFTSTSLRKSVSEGFGTATIFEVHTCHGAKIEDFSAKPEEKEVLIPPFETFKVINVSHQSHTTFIQLRSHSVHSNYNCALLKGDIPG</sequence>
<organism evidence="11 12">
    <name type="scientific">Sakesphorus luctuosus</name>
    <dbReference type="NCBI Taxonomy" id="419690"/>
    <lineage>
        <taxon>Eukaryota</taxon>
        <taxon>Metazoa</taxon>
        <taxon>Chordata</taxon>
        <taxon>Craniata</taxon>
        <taxon>Vertebrata</taxon>
        <taxon>Euteleostomi</taxon>
        <taxon>Archelosauria</taxon>
        <taxon>Archosauria</taxon>
        <taxon>Dinosauria</taxon>
        <taxon>Saurischia</taxon>
        <taxon>Theropoda</taxon>
        <taxon>Coelurosauria</taxon>
        <taxon>Aves</taxon>
        <taxon>Neognathae</taxon>
        <taxon>Neoaves</taxon>
        <taxon>Telluraves</taxon>
        <taxon>Australaves</taxon>
        <taxon>Passeriformes</taxon>
        <taxon>Thamnophilidae</taxon>
        <taxon>Sakesphorus</taxon>
    </lineage>
</organism>
<dbReference type="PANTHER" id="PTHR10339">
    <property type="entry name" value="ADP-RIBOSYLTRANSFERASE"/>
    <property type="match status" value="1"/>
</dbReference>
<dbReference type="EC" id="2.4.2.31" evidence="10"/>
<dbReference type="PROSITE" id="PS51996">
    <property type="entry name" value="TR_MART"/>
    <property type="match status" value="1"/>
</dbReference>
<dbReference type="AlphaFoldDB" id="A0A7K8YGF3"/>
<evidence type="ECO:0000256" key="2">
    <source>
        <dbReference type="ARBA" id="ARBA00022676"/>
    </source>
</evidence>
<dbReference type="InterPro" id="IPR050999">
    <property type="entry name" value="ADP-ribosyltransferase_ARG"/>
</dbReference>
<dbReference type="Pfam" id="PF01129">
    <property type="entry name" value="ART"/>
    <property type="match status" value="1"/>
</dbReference>
<dbReference type="GO" id="GO:0003950">
    <property type="term" value="F:NAD+ poly-ADP-ribosyltransferase activity"/>
    <property type="evidence" value="ECO:0007669"/>
    <property type="project" value="UniProtKB-ARBA"/>
</dbReference>
<comment type="similarity">
    <text evidence="1 10">Belongs to the Arg-specific ADP-ribosyltransferase family.</text>
</comment>
<evidence type="ECO:0000256" key="10">
    <source>
        <dbReference type="RuleBase" id="RU361228"/>
    </source>
</evidence>
<keyword evidence="6 10" id="KW-0521">NADP</keyword>
<evidence type="ECO:0000256" key="9">
    <source>
        <dbReference type="ARBA" id="ARBA00047597"/>
    </source>
</evidence>
<keyword evidence="12" id="KW-1185">Reference proteome</keyword>
<dbReference type="EMBL" id="VWZD01003032">
    <property type="protein sequence ID" value="NXG01869.1"/>
    <property type="molecule type" value="Genomic_DNA"/>
</dbReference>
<dbReference type="GO" id="GO:0016779">
    <property type="term" value="F:nucleotidyltransferase activity"/>
    <property type="evidence" value="ECO:0007669"/>
    <property type="project" value="UniProtKB-KW"/>
</dbReference>
<evidence type="ECO:0000313" key="11">
    <source>
        <dbReference type="EMBL" id="NXG01869.1"/>
    </source>
</evidence>
<dbReference type="GO" id="GO:0044194">
    <property type="term" value="C:cytolytic granule"/>
    <property type="evidence" value="ECO:0007669"/>
    <property type="project" value="UniProtKB-ARBA"/>
</dbReference>
<evidence type="ECO:0000256" key="1">
    <source>
        <dbReference type="ARBA" id="ARBA00009558"/>
    </source>
</evidence>
<proteinExistence type="inferred from homology"/>
<accession>A0A7K8YGF3</accession>
<reference evidence="11 12" key="1">
    <citation type="submission" date="2019-09" db="EMBL/GenBank/DDBJ databases">
        <title>Bird 10,000 Genomes (B10K) Project - Family phase.</title>
        <authorList>
            <person name="Zhang G."/>
        </authorList>
    </citation>
    <scope>NUCLEOTIDE SEQUENCE [LARGE SCALE GENOMIC DNA]</scope>
    <source>
        <strain evidence="11">B10K-DU-001-06</strain>
        <tissue evidence="11">Muscle</tissue>
    </source>
</reference>
<feature type="non-terminal residue" evidence="11">
    <location>
        <position position="1"/>
    </location>
</feature>
<keyword evidence="3 10" id="KW-0808">Transferase</keyword>
<dbReference type="Gene3D" id="3.90.176.10">
    <property type="entry name" value="Toxin ADP-ribosyltransferase, Chain A, domain 1"/>
    <property type="match status" value="1"/>
</dbReference>
<evidence type="ECO:0000256" key="5">
    <source>
        <dbReference type="ARBA" id="ARBA00022729"/>
    </source>
</evidence>
<dbReference type="PANTHER" id="PTHR10339:SF19">
    <property type="entry name" value="GPI-LINKED NAD(P)(+)--ARGININE ADP-RIBOSYLTRANSFERASE 1"/>
    <property type="match status" value="1"/>
</dbReference>
<dbReference type="Proteomes" id="UP000558958">
    <property type="component" value="Unassembled WGS sequence"/>
</dbReference>
<dbReference type="FunFam" id="3.90.176.10:FF:000001">
    <property type="entry name" value="NAD(P)(+)--arginine ADP-ribosyltransferase"/>
    <property type="match status" value="1"/>
</dbReference>
<dbReference type="SUPFAM" id="SSF56399">
    <property type="entry name" value="ADP-ribosylation"/>
    <property type="match status" value="1"/>
</dbReference>
<keyword evidence="7 10" id="KW-0520">NAD</keyword>
<name>A0A7K8YGF3_9PASS</name>
<dbReference type="InterPro" id="IPR000768">
    <property type="entry name" value="ART"/>
</dbReference>
<evidence type="ECO:0000256" key="6">
    <source>
        <dbReference type="ARBA" id="ARBA00022857"/>
    </source>
</evidence>
<dbReference type="GO" id="GO:0046677">
    <property type="term" value="P:response to antibiotic"/>
    <property type="evidence" value="ECO:0007669"/>
    <property type="project" value="UniProtKB-ARBA"/>
</dbReference>
<keyword evidence="4" id="KW-0548">Nucleotidyltransferase</keyword>
<comment type="catalytic activity">
    <reaction evidence="9 10">
        <text>L-arginyl-[protein] + NAD(+) = N(omega)-(ADP-D-ribosyl)-L-arginyl-[protein] + nicotinamide + H(+)</text>
        <dbReference type="Rhea" id="RHEA:19149"/>
        <dbReference type="Rhea" id="RHEA-COMP:10532"/>
        <dbReference type="Rhea" id="RHEA-COMP:15087"/>
        <dbReference type="ChEBI" id="CHEBI:15378"/>
        <dbReference type="ChEBI" id="CHEBI:17154"/>
        <dbReference type="ChEBI" id="CHEBI:29965"/>
        <dbReference type="ChEBI" id="CHEBI:57540"/>
        <dbReference type="ChEBI" id="CHEBI:142554"/>
        <dbReference type="EC" id="2.4.2.31"/>
    </reaction>
</comment>
<protein>
    <recommendedName>
        <fullName evidence="10">NAD(P)(+)--arginine ADP-ribosyltransferase</fullName>
        <ecNumber evidence="10">2.4.2.31</ecNumber>
    </recommendedName>
    <alternativeName>
        <fullName evidence="10">Mono(ADP-ribosyl)transferase</fullName>
    </alternativeName>
</protein>
<keyword evidence="5" id="KW-0732">Signal</keyword>
<dbReference type="PROSITE" id="PS01291">
    <property type="entry name" value="ART"/>
    <property type="match status" value="1"/>
</dbReference>
<feature type="non-terminal residue" evidence="11">
    <location>
        <position position="230"/>
    </location>
</feature>
<dbReference type="GO" id="GO:0106274">
    <property type="term" value="F:NAD+-protein-arginine ADP-ribosyltransferase activity"/>
    <property type="evidence" value="ECO:0007669"/>
    <property type="project" value="UniProtKB-EC"/>
</dbReference>
<evidence type="ECO:0000313" key="12">
    <source>
        <dbReference type="Proteomes" id="UP000558958"/>
    </source>
</evidence>
<evidence type="ECO:0000256" key="8">
    <source>
        <dbReference type="ARBA" id="ARBA00023157"/>
    </source>
</evidence>
<evidence type="ECO:0000256" key="3">
    <source>
        <dbReference type="ARBA" id="ARBA00022679"/>
    </source>
</evidence>
<evidence type="ECO:0000256" key="7">
    <source>
        <dbReference type="ARBA" id="ARBA00023027"/>
    </source>
</evidence>
<keyword evidence="8" id="KW-1015">Disulfide bond</keyword>
<gene>
    <name evidence="11" type="primary">Madprt</name>
    <name evidence="11" type="ORF">SAKLUC_R14830</name>
</gene>
<comment type="caution">
    <text evidence="11">The sequence shown here is derived from an EMBL/GenBank/DDBJ whole genome shotgun (WGS) entry which is preliminary data.</text>
</comment>
<keyword evidence="2 10" id="KW-0328">Glycosyltransferase</keyword>